<evidence type="ECO:0000256" key="8">
    <source>
        <dbReference type="ARBA" id="ARBA00023170"/>
    </source>
</evidence>
<evidence type="ECO:0000256" key="3">
    <source>
        <dbReference type="ARBA" id="ARBA00022475"/>
    </source>
</evidence>
<evidence type="ECO:0000256" key="10">
    <source>
        <dbReference type="ARBA" id="ARBA00023286"/>
    </source>
</evidence>
<keyword evidence="3" id="KW-1003">Cell membrane</keyword>
<dbReference type="InterPro" id="IPR052192">
    <property type="entry name" value="Insect_Ionotropic_Sensory_Rcpt"/>
</dbReference>
<accession>A0A1S4EUQ6</accession>
<keyword evidence="6" id="KW-0406">Ion transport</keyword>
<keyword evidence="5" id="KW-1133">Transmembrane helix</keyword>
<evidence type="ECO:0000256" key="11">
    <source>
        <dbReference type="ARBA" id="ARBA00023303"/>
    </source>
</evidence>
<evidence type="ECO:0000256" key="7">
    <source>
        <dbReference type="ARBA" id="ARBA00023136"/>
    </source>
</evidence>
<name>A0A1S4EUQ6_AEDAE</name>
<evidence type="ECO:0000256" key="9">
    <source>
        <dbReference type="ARBA" id="ARBA00023180"/>
    </source>
</evidence>
<evidence type="ECO:0000313" key="13">
    <source>
        <dbReference type="EnsemblMetazoa" id="AAEL000027-PA"/>
    </source>
</evidence>
<dbReference type="Gene3D" id="3.40.190.10">
    <property type="entry name" value="Periplasmic binding protein-like II"/>
    <property type="match status" value="1"/>
</dbReference>
<reference evidence="13" key="2">
    <citation type="submission" date="2020-05" db="UniProtKB">
        <authorList>
            <consortium name="EnsemblMetazoa"/>
        </authorList>
    </citation>
    <scope>IDENTIFICATION</scope>
    <source>
        <strain evidence="13">LVP_AGWG</strain>
    </source>
</reference>
<keyword evidence="14" id="KW-1185">Reference proteome</keyword>
<gene>
    <name evidence="13" type="primary">5563611</name>
</gene>
<keyword evidence="11" id="KW-0407">Ion channel</keyword>
<reference evidence="13 14" key="1">
    <citation type="submission" date="2017-06" db="EMBL/GenBank/DDBJ databases">
        <title>Aedes aegypti genome working group (AGWG) sequencing and assembly.</title>
        <authorList>
            <consortium name="Aedes aegypti Genome Working Group (AGWG)"/>
            <person name="Matthews B.J."/>
        </authorList>
    </citation>
    <scope>NUCLEOTIDE SEQUENCE [LARGE SCALE GENOMIC DNA]</scope>
    <source>
        <strain evidence="13 14">LVP_AGWG</strain>
    </source>
</reference>
<evidence type="ECO:0000256" key="2">
    <source>
        <dbReference type="ARBA" id="ARBA00022448"/>
    </source>
</evidence>
<keyword evidence="10" id="KW-1071">Ligand-gated ion channel</keyword>
<dbReference type="PANTHER" id="PTHR42643">
    <property type="entry name" value="IONOTROPIC RECEPTOR 20A-RELATED"/>
    <property type="match status" value="1"/>
</dbReference>
<evidence type="ECO:0000256" key="6">
    <source>
        <dbReference type="ARBA" id="ARBA00023065"/>
    </source>
</evidence>
<organism evidence="13 14">
    <name type="scientific">Aedes aegypti</name>
    <name type="common">Yellowfever mosquito</name>
    <name type="synonym">Culex aegypti</name>
    <dbReference type="NCBI Taxonomy" id="7159"/>
    <lineage>
        <taxon>Eukaryota</taxon>
        <taxon>Metazoa</taxon>
        <taxon>Ecdysozoa</taxon>
        <taxon>Arthropoda</taxon>
        <taxon>Hexapoda</taxon>
        <taxon>Insecta</taxon>
        <taxon>Pterygota</taxon>
        <taxon>Neoptera</taxon>
        <taxon>Endopterygota</taxon>
        <taxon>Diptera</taxon>
        <taxon>Nematocera</taxon>
        <taxon>Culicoidea</taxon>
        <taxon>Culicidae</taxon>
        <taxon>Culicinae</taxon>
        <taxon>Aedini</taxon>
        <taxon>Aedes</taxon>
        <taxon>Stegomyia</taxon>
    </lineage>
</organism>
<proteinExistence type="predicted"/>
<evidence type="ECO:0000256" key="1">
    <source>
        <dbReference type="ARBA" id="ARBA00004651"/>
    </source>
</evidence>
<comment type="subcellular location">
    <subcellularLocation>
        <location evidence="1">Cell membrane</location>
        <topology evidence="1">Multi-pass membrane protein</topology>
    </subcellularLocation>
</comment>
<dbReference type="AlphaFoldDB" id="A0A1S4EUQ6"/>
<keyword evidence="7" id="KW-0472">Membrane</keyword>
<dbReference type="GO" id="GO:0005886">
    <property type="term" value="C:plasma membrane"/>
    <property type="evidence" value="ECO:0007669"/>
    <property type="project" value="UniProtKB-SubCell"/>
</dbReference>
<dbReference type="Proteomes" id="UP000008820">
    <property type="component" value="Chromosome 3"/>
</dbReference>
<keyword evidence="2" id="KW-0813">Transport</keyword>
<dbReference type="SUPFAM" id="SSF53850">
    <property type="entry name" value="Periplasmic binding protein-like II"/>
    <property type="match status" value="1"/>
</dbReference>
<dbReference type="EnsemblMetazoa" id="AAEL000027-RA">
    <property type="protein sequence ID" value="AAEL000027-PA"/>
    <property type="gene ID" value="AAEL000027"/>
</dbReference>
<keyword evidence="9" id="KW-0325">Glycoprotein</keyword>
<dbReference type="Pfam" id="PF10613">
    <property type="entry name" value="Lig_chan-Glu_bd"/>
    <property type="match status" value="1"/>
</dbReference>
<protein>
    <recommendedName>
        <fullName evidence="12">Ionotropic glutamate receptor L-glutamate and glycine-binding domain-containing protein</fullName>
    </recommendedName>
</protein>
<evidence type="ECO:0000259" key="12">
    <source>
        <dbReference type="Pfam" id="PF10613"/>
    </source>
</evidence>
<dbReference type="InterPro" id="IPR019594">
    <property type="entry name" value="Glu/Gly-bd"/>
</dbReference>
<evidence type="ECO:0000256" key="4">
    <source>
        <dbReference type="ARBA" id="ARBA00022692"/>
    </source>
</evidence>
<keyword evidence="4" id="KW-0812">Transmembrane</keyword>
<sequence length="589" mass="67888">MVLDLDRKTLWNDNNSMLAAINLGSTVFIVDENAALPFLDNFIRMHDEAMFRKPEKFVVVTVQSTSKPRITEILEVIQNHPAIQEIANLLLIVPSGERYELLTHRYVGNPPEALDLLLLDTYFPGNNSFAEGNMLFPNKLKDLMGKTYRLASFYLLPWVMPRQTDDGIINYLNQSYTIDGLDGYLLVLFCKRLNCTWDLLIDQYWQYGQVFENHTGNGMVGALVERKADFALAAVGAWHQLFRYFSFSIPIQWIGITCLQPRPTLIEYWKIIFMMFSTTVWAVLLVTFVLIAILDNYMPTMIERWSPNRRGISWSFINVLCSFLLLPSVMRRSRASEVMLSVGLSAFTLIVASVYIGKIHSILAIPVYDPPIDTIIDFAESKLRWNAPHEVWMYLIAESENPHIKQILTKFHVAPIPDLETIANRGLEPIVMAKLHFGHSMVGEWFTAENIENYRLMTDFLYYEYDTGYATKTWPLLGQFDHLSMWYRDGCLSRFVEQLDVFRYMNQRVQISIEHSRDRPPNKLKVMEVDEIEGGLLMLGIGYAAAILAFVGELVLDAAKRKKVAKRLATKWMIRSVGRFRLNSIDQLN</sequence>
<evidence type="ECO:0000313" key="14">
    <source>
        <dbReference type="Proteomes" id="UP000008820"/>
    </source>
</evidence>
<feature type="domain" description="Ionotropic glutamate receptor L-glutamate and glycine-binding" evidence="12">
    <location>
        <begin position="148"/>
        <end position="263"/>
    </location>
</feature>
<dbReference type="PANTHER" id="PTHR42643:SF40">
    <property type="entry name" value="IONOTROPIC RECEPTOR 41A-RELATED"/>
    <property type="match status" value="1"/>
</dbReference>
<dbReference type="OrthoDB" id="8182981at2759"/>
<evidence type="ECO:0000256" key="5">
    <source>
        <dbReference type="ARBA" id="ARBA00022989"/>
    </source>
</evidence>
<dbReference type="InParanoid" id="A0A1S4EUQ6"/>
<keyword evidence="8" id="KW-0675">Receptor</keyword>
<dbReference type="VEuPathDB" id="VectorBase:AAEL000027"/>